<evidence type="ECO:0000256" key="3">
    <source>
        <dbReference type="ARBA" id="ARBA00022840"/>
    </source>
</evidence>
<proteinExistence type="inferred from homology"/>
<keyword evidence="2 4" id="KW-0547">Nucleotide-binding</keyword>
<keyword evidence="4" id="KW-0931">ER-Golgi transport</keyword>
<dbReference type="SUPFAM" id="SSF52540">
    <property type="entry name" value="P-loop containing nucleoside triphosphate hydrolases"/>
    <property type="match status" value="1"/>
</dbReference>
<comment type="similarity">
    <text evidence="1 4">Belongs to the AAA ATPase family.</text>
</comment>
<keyword evidence="4" id="KW-0479">Metal-binding</keyword>
<evidence type="ECO:0000259" key="5">
    <source>
        <dbReference type="SMART" id="SM00382"/>
    </source>
</evidence>
<dbReference type="PANTHER" id="PTHR23078:SF3">
    <property type="entry name" value="VESICLE-FUSING ATPASE"/>
    <property type="match status" value="1"/>
</dbReference>
<keyword evidence="4" id="KW-0460">Magnesium</keyword>
<dbReference type="InterPro" id="IPR039812">
    <property type="entry name" value="Vesicle-fus_ATPase"/>
</dbReference>
<dbReference type="GO" id="GO:0043001">
    <property type="term" value="P:Golgi to plasma membrane protein transport"/>
    <property type="evidence" value="ECO:0007669"/>
    <property type="project" value="TreeGrafter"/>
</dbReference>
<dbReference type="GO" id="GO:0006891">
    <property type="term" value="P:intra-Golgi vesicle-mediated transport"/>
    <property type="evidence" value="ECO:0007669"/>
    <property type="project" value="TreeGrafter"/>
</dbReference>
<protein>
    <recommendedName>
        <fullName evidence="4">Vesicle-fusing ATPase</fullName>
        <ecNumber evidence="4">3.6.4.6</ecNumber>
    </recommendedName>
</protein>
<comment type="catalytic activity">
    <reaction evidence="4">
        <text>ATP + H2O = ADP + phosphate + H(+)</text>
        <dbReference type="Rhea" id="RHEA:13065"/>
        <dbReference type="ChEBI" id="CHEBI:15377"/>
        <dbReference type="ChEBI" id="CHEBI:15378"/>
        <dbReference type="ChEBI" id="CHEBI:30616"/>
        <dbReference type="ChEBI" id="CHEBI:43474"/>
        <dbReference type="ChEBI" id="CHEBI:456216"/>
        <dbReference type="EC" id="3.6.4.6"/>
    </reaction>
</comment>
<dbReference type="PANTHER" id="PTHR23078">
    <property type="entry name" value="VESICULAR-FUSION PROTEIN NSF"/>
    <property type="match status" value="1"/>
</dbReference>
<evidence type="ECO:0000256" key="1">
    <source>
        <dbReference type="ARBA" id="ARBA00006914"/>
    </source>
</evidence>
<dbReference type="GO" id="GO:0005524">
    <property type="term" value="F:ATP binding"/>
    <property type="evidence" value="ECO:0007669"/>
    <property type="project" value="UniProtKB-UniRule"/>
</dbReference>
<comment type="function">
    <text evidence="4">Required for vesicle-mediated transport. Catalyzes the fusion of transport vesicles within the Golgi cisternae. Is also required for transport from the endoplasmic reticulum to the Golgi stack. Seems to function as a fusion protein required for the delivery of cargo proteins to all compartments of the Golgi stack independent of vesicle origin.</text>
</comment>
<reference evidence="7" key="1">
    <citation type="submission" date="2022-10" db="EMBL/GenBank/DDBJ databases">
        <title>Genome assembly of Pristionchus species.</title>
        <authorList>
            <person name="Yoshida K."/>
            <person name="Sommer R.J."/>
        </authorList>
    </citation>
    <scope>NUCLEOTIDE SEQUENCE [LARGE SCALE GENOMIC DNA]</scope>
    <source>
        <strain evidence="7">RS5460</strain>
    </source>
</reference>
<keyword evidence="3 4" id="KW-0067">ATP-binding</keyword>
<keyword evidence="4" id="KW-0813">Transport</keyword>
<dbReference type="GO" id="GO:0016887">
    <property type="term" value="F:ATP hydrolysis activity"/>
    <property type="evidence" value="ECO:0007669"/>
    <property type="project" value="InterPro"/>
</dbReference>
<dbReference type="Pfam" id="PF17862">
    <property type="entry name" value="AAA_lid_3"/>
    <property type="match status" value="1"/>
</dbReference>
<evidence type="ECO:0000256" key="4">
    <source>
        <dbReference type="RuleBase" id="RU367045"/>
    </source>
</evidence>
<name>A0AAN5C963_9BILA</name>
<dbReference type="GO" id="GO:0035494">
    <property type="term" value="P:SNARE complex disassembly"/>
    <property type="evidence" value="ECO:0007669"/>
    <property type="project" value="InterPro"/>
</dbReference>
<keyword evidence="4" id="KW-0963">Cytoplasm</keyword>
<dbReference type="InterPro" id="IPR003959">
    <property type="entry name" value="ATPase_AAA_core"/>
</dbReference>
<dbReference type="SMART" id="SM00382">
    <property type="entry name" value="AAA"/>
    <property type="match status" value="1"/>
</dbReference>
<feature type="domain" description="AAA+ ATPase" evidence="5">
    <location>
        <begin position="95"/>
        <end position="238"/>
    </location>
</feature>
<keyword evidence="4" id="KW-0653">Protein transport</keyword>
<dbReference type="GO" id="GO:0005795">
    <property type="term" value="C:Golgi stack"/>
    <property type="evidence" value="ECO:0007669"/>
    <property type="project" value="TreeGrafter"/>
</dbReference>
<evidence type="ECO:0000313" key="7">
    <source>
        <dbReference type="Proteomes" id="UP001328107"/>
    </source>
</evidence>
<organism evidence="6 7">
    <name type="scientific">Pristionchus mayeri</name>
    <dbReference type="NCBI Taxonomy" id="1317129"/>
    <lineage>
        <taxon>Eukaryota</taxon>
        <taxon>Metazoa</taxon>
        <taxon>Ecdysozoa</taxon>
        <taxon>Nematoda</taxon>
        <taxon>Chromadorea</taxon>
        <taxon>Rhabditida</taxon>
        <taxon>Rhabditina</taxon>
        <taxon>Diplogasteromorpha</taxon>
        <taxon>Diplogasteroidea</taxon>
        <taxon>Neodiplogasteridae</taxon>
        <taxon>Pristionchus</taxon>
    </lineage>
</organism>
<gene>
    <name evidence="6" type="ORF">PMAYCL1PPCAC_04667</name>
</gene>
<dbReference type="Proteomes" id="UP001328107">
    <property type="component" value="Unassembled WGS sequence"/>
</dbReference>
<dbReference type="InterPro" id="IPR027417">
    <property type="entry name" value="P-loop_NTPase"/>
</dbReference>
<comment type="caution">
    <text evidence="6">The sequence shown here is derived from an EMBL/GenBank/DDBJ whole genome shotgun (WGS) entry which is preliminary data.</text>
</comment>
<dbReference type="GO" id="GO:0046872">
    <property type="term" value="F:metal ion binding"/>
    <property type="evidence" value="ECO:0007669"/>
    <property type="project" value="UniProtKB-UniRule"/>
</dbReference>
<dbReference type="Gene3D" id="1.10.8.60">
    <property type="match status" value="1"/>
</dbReference>
<dbReference type="EC" id="3.6.4.6" evidence="4"/>
<dbReference type="Gene3D" id="3.40.50.300">
    <property type="entry name" value="P-loop containing nucleotide triphosphate hydrolases"/>
    <property type="match status" value="1"/>
</dbReference>
<dbReference type="InterPro" id="IPR003593">
    <property type="entry name" value="AAA+_ATPase"/>
</dbReference>
<dbReference type="EMBL" id="BTRK01000002">
    <property type="protein sequence ID" value="GMR34472.1"/>
    <property type="molecule type" value="Genomic_DNA"/>
</dbReference>
<dbReference type="Pfam" id="PF00004">
    <property type="entry name" value="AAA"/>
    <property type="match status" value="1"/>
</dbReference>
<keyword evidence="4" id="KW-0378">Hydrolase</keyword>
<dbReference type="FunFam" id="3.40.50.300:FF:000154">
    <property type="entry name" value="Vesicle-fusing ATPase 1"/>
    <property type="match status" value="1"/>
</dbReference>
<feature type="non-terminal residue" evidence="6">
    <location>
        <position position="324"/>
    </location>
</feature>
<accession>A0AAN5C963</accession>
<dbReference type="InterPro" id="IPR041569">
    <property type="entry name" value="AAA_lid_3"/>
</dbReference>
<sequence>MPISAVDRLVFMEMAVDKGAQVIVAATRAVRKRKEAQEAWRMQNPAAAEFAELFRIKDFTHLGIGGLDAELSYITRLLQTRRLPREIIEQNDAKHVRGILLYGPSGTGKSLIARHIGDLAHTNTKIINGAKIMRQWFAGSDKKLRKVFSKAQKEQRRREGNSRLHVLVFDEIDVLCRSGGPKDLNFGMLYHIFATMDTMEEPLNNLLIVATLNKVDLIDDALLCPGRFEVRKKISLPDEPGRLQILEIHTAAMRSNDIFDTDVSLEKIAKKTDKFSGADLAGLVGEVQRTCMEKLLEPNRKINMNDFKNVLKNYPRSGHLKPPI</sequence>
<keyword evidence="7" id="KW-1185">Reference proteome</keyword>
<comment type="subcellular location">
    <subcellularLocation>
        <location evidence="4">Cytoplasm</location>
    </subcellularLocation>
</comment>
<dbReference type="AlphaFoldDB" id="A0AAN5C963"/>
<evidence type="ECO:0000313" key="6">
    <source>
        <dbReference type="EMBL" id="GMR34472.1"/>
    </source>
</evidence>
<evidence type="ECO:0000256" key="2">
    <source>
        <dbReference type="ARBA" id="ARBA00022741"/>
    </source>
</evidence>
<comment type="cofactor">
    <cofactor evidence="4">
        <name>Mg(2+)</name>
        <dbReference type="ChEBI" id="CHEBI:18420"/>
    </cofactor>
    <text evidence="4">Binds 1 Mg(2+) ion per subunit.</text>
</comment>